<evidence type="ECO:0000256" key="1">
    <source>
        <dbReference type="SAM" id="MobiDB-lite"/>
    </source>
</evidence>
<protein>
    <submittedName>
        <fullName evidence="3">Uncharacterized protein</fullName>
    </submittedName>
</protein>
<accession>A0ABP7VDT4</accession>
<feature type="signal peptide" evidence="2">
    <location>
        <begin position="1"/>
        <end position="27"/>
    </location>
</feature>
<proteinExistence type="predicted"/>
<name>A0ABP7VDT4_9ACTN</name>
<sequence length="191" mass="19167">MKQRHGRSAVKVAGGLLLLLMFTGACSGDSEGPGVANVGTQSSASSGNGGKAGSGDPVAYAKCMRSHGLPNFPDPDANGAIRITGGPGNELSPDSAQFKAAQQACKAYQPTAGAGAPKTDRNAAVEYAKCMREQGVTKFPDPDPQGGIKLNANEVDQNSPQFKKAADACAKHQPGGPGANRSTTGNGNAGG</sequence>
<keyword evidence="4" id="KW-1185">Reference proteome</keyword>
<feature type="compositionally biased region" description="Polar residues" evidence="1">
    <location>
        <begin position="180"/>
        <end position="191"/>
    </location>
</feature>
<comment type="caution">
    <text evidence="3">The sequence shown here is derived from an EMBL/GenBank/DDBJ whole genome shotgun (WGS) entry which is preliminary data.</text>
</comment>
<dbReference type="PROSITE" id="PS51257">
    <property type="entry name" value="PROKAR_LIPOPROTEIN"/>
    <property type="match status" value="1"/>
</dbReference>
<feature type="region of interest" description="Disordered" evidence="1">
    <location>
        <begin position="31"/>
        <end position="98"/>
    </location>
</feature>
<keyword evidence="2" id="KW-0732">Signal</keyword>
<evidence type="ECO:0000256" key="2">
    <source>
        <dbReference type="SAM" id="SignalP"/>
    </source>
</evidence>
<organism evidence="3 4">
    <name type="scientific">Actinomadura miaoliensis</name>
    <dbReference type="NCBI Taxonomy" id="430685"/>
    <lineage>
        <taxon>Bacteria</taxon>
        <taxon>Bacillati</taxon>
        <taxon>Actinomycetota</taxon>
        <taxon>Actinomycetes</taxon>
        <taxon>Streptosporangiales</taxon>
        <taxon>Thermomonosporaceae</taxon>
        <taxon>Actinomadura</taxon>
    </lineage>
</organism>
<evidence type="ECO:0000313" key="4">
    <source>
        <dbReference type="Proteomes" id="UP001500683"/>
    </source>
</evidence>
<feature type="chain" id="PRO_5047437906" evidence="2">
    <location>
        <begin position="28"/>
        <end position="191"/>
    </location>
</feature>
<reference evidence="4" key="1">
    <citation type="journal article" date="2019" name="Int. J. Syst. Evol. Microbiol.">
        <title>The Global Catalogue of Microorganisms (GCM) 10K type strain sequencing project: providing services to taxonomists for standard genome sequencing and annotation.</title>
        <authorList>
            <consortium name="The Broad Institute Genomics Platform"/>
            <consortium name="The Broad Institute Genome Sequencing Center for Infectious Disease"/>
            <person name="Wu L."/>
            <person name="Ma J."/>
        </authorList>
    </citation>
    <scope>NUCLEOTIDE SEQUENCE [LARGE SCALE GENOMIC DNA]</scope>
    <source>
        <strain evidence="4">JCM 16702</strain>
    </source>
</reference>
<feature type="region of interest" description="Disordered" evidence="1">
    <location>
        <begin position="157"/>
        <end position="191"/>
    </location>
</feature>
<gene>
    <name evidence="3" type="ORF">GCM10022214_16580</name>
</gene>
<dbReference type="EMBL" id="BAAAZG010000006">
    <property type="protein sequence ID" value="GAA4063721.1"/>
    <property type="molecule type" value="Genomic_DNA"/>
</dbReference>
<dbReference type="RefSeq" id="WP_344943189.1">
    <property type="nucleotide sequence ID" value="NZ_BAAAZG010000006.1"/>
</dbReference>
<dbReference type="Proteomes" id="UP001500683">
    <property type="component" value="Unassembled WGS sequence"/>
</dbReference>
<evidence type="ECO:0000313" key="3">
    <source>
        <dbReference type="EMBL" id="GAA4063721.1"/>
    </source>
</evidence>